<protein>
    <submittedName>
        <fullName evidence="2">Uncharacterized protein</fullName>
    </submittedName>
</protein>
<dbReference type="EMBL" id="CP040396">
    <property type="protein sequence ID" value="QCT01816.1"/>
    <property type="molecule type" value="Genomic_DNA"/>
</dbReference>
<sequence length="65" mass="6825">MRAARDARAGSGARVGARSVQGAYRGKAERERAVQGVCRGMAERERAVQGVCPAQEAGHVPPHLA</sequence>
<evidence type="ECO:0000256" key="1">
    <source>
        <dbReference type="SAM" id="MobiDB-lite"/>
    </source>
</evidence>
<organism evidence="2 3">
    <name type="scientific">Paenibacillus algicola</name>
    <dbReference type="NCBI Taxonomy" id="2565926"/>
    <lineage>
        <taxon>Bacteria</taxon>
        <taxon>Bacillati</taxon>
        <taxon>Bacillota</taxon>
        <taxon>Bacilli</taxon>
        <taxon>Bacillales</taxon>
        <taxon>Paenibacillaceae</taxon>
        <taxon>Paenibacillus</taxon>
    </lineage>
</organism>
<dbReference type="Proteomes" id="UP000300879">
    <property type="component" value="Chromosome"/>
</dbReference>
<accession>A0A4P8XH38</accession>
<dbReference type="AlphaFoldDB" id="A0A4P8XH38"/>
<evidence type="ECO:0000313" key="2">
    <source>
        <dbReference type="EMBL" id="QCT01816.1"/>
    </source>
</evidence>
<feature type="compositionally biased region" description="Low complexity" evidence="1">
    <location>
        <begin position="9"/>
        <end position="20"/>
    </location>
</feature>
<name>A0A4P8XH38_9BACL</name>
<gene>
    <name evidence="2" type="ORF">E6C60_1098</name>
</gene>
<evidence type="ECO:0000313" key="3">
    <source>
        <dbReference type="Proteomes" id="UP000300879"/>
    </source>
</evidence>
<reference evidence="2 3" key="1">
    <citation type="submission" date="2019-05" db="EMBL/GenBank/DDBJ databases">
        <authorList>
            <person name="Chen C."/>
        </authorList>
    </citation>
    <scope>NUCLEOTIDE SEQUENCE [LARGE SCALE GENOMIC DNA]</scope>
    <source>
        <strain evidence="2 3">HB172198</strain>
    </source>
</reference>
<proteinExistence type="predicted"/>
<feature type="region of interest" description="Disordered" evidence="1">
    <location>
        <begin position="1"/>
        <end position="31"/>
    </location>
</feature>
<dbReference type="KEGG" id="palo:E6C60_1098"/>
<keyword evidence="3" id="KW-1185">Reference proteome</keyword>